<evidence type="ECO:0000313" key="3">
    <source>
        <dbReference type="Proteomes" id="UP000270036"/>
    </source>
</evidence>
<name>A0A3S4W5H6_9FLAO</name>
<gene>
    <name evidence="2" type="ORF">NCTC13489_02308</name>
</gene>
<dbReference type="OrthoDB" id="1248898at2"/>
<protein>
    <recommendedName>
        <fullName evidence="4">TonB C-terminal domain-containing protein</fullName>
    </recommendedName>
</protein>
<accession>A0A3S4W5H6</accession>
<dbReference type="EMBL" id="LR134441">
    <property type="protein sequence ID" value="VEI00756.1"/>
    <property type="molecule type" value="Genomic_DNA"/>
</dbReference>
<proteinExistence type="predicted"/>
<feature type="signal peptide" evidence="1">
    <location>
        <begin position="1"/>
        <end position="17"/>
    </location>
</feature>
<organism evidence="2 3">
    <name type="scientific">Kaistella antarctica</name>
    <dbReference type="NCBI Taxonomy" id="266748"/>
    <lineage>
        <taxon>Bacteria</taxon>
        <taxon>Pseudomonadati</taxon>
        <taxon>Bacteroidota</taxon>
        <taxon>Flavobacteriia</taxon>
        <taxon>Flavobacteriales</taxon>
        <taxon>Weeksellaceae</taxon>
        <taxon>Chryseobacterium group</taxon>
        <taxon>Kaistella</taxon>
    </lineage>
</organism>
<dbReference type="Proteomes" id="UP000270036">
    <property type="component" value="Chromosome"/>
</dbReference>
<feature type="chain" id="PRO_5018650240" description="TonB C-terminal domain-containing protein" evidence="1">
    <location>
        <begin position="18"/>
        <end position="163"/>
    </location>
</feature>
<reference evidence="2 3" key="1">
    <citation type="submission" date="2018-12" db="EMBL/GenBank/DDBJ databases">
        <authorList>
            <consortium name="Pathogen Informatics"/>
        </authorList>
    </citation>
    <scope>NUCLEOTIDE SEQUENCE [LARGE SCALE GENOMIC DNA]</scope>
    <source>
        <strain evidence="2 3">NCTC13489</strain>
    </source>
</reference>
<evidence type="ECO:0008006" key="4">
    <source>
        <dbReference type="Google" id="ProtNLM"/>
    </source>
</evidence>
<dbReference type="KEGG" id="cant:NCTC13489_02308"/>
<evidence type="ECO:0000313" key="2">
    <source>
        <dbReference type="EMBL" id="VEI00756.1"/>
    </source>
</evidence>
<dbReference type="RefSeq" id="WP_051803647.1">
    <property type="nucleotide sequence ID" value="NZ_FOIX01000001.1"/>
</dbReference>
<keyword evidence="1" id="KW-0732">Signal</keyword>
<sequence>MKRLLLLMIFAFGFFQAQDVEELQEGFFFSETSKNFFRVDIKKPYDYYKVSSCSDEAQFIRAQFEGGDASFNRELFRYISAYVDKEIYVVNGTFFLHMDIDKAGKVTGLKITPRVDNSEGFLRDLKFAVGKIKKNWTPSKCNNVPVDSRIRIKLNFVTESIDV</sequence>
<dbReference type="AlphaFoldDB" id="A0A3S4W5H6"/>
<evidence type="ECO:0000256" key="1">
    <source>
        <dbReference type="SAM" id="SignalP"/>
    </source>
</evidence>
<dbReference type="STRING" id="266748.HY04_06480"/>